<keyword evidence="2" id="KW-1185">Reference proteome</keyword>
<protein>
    <submittedName>
        <fullName evidence="3">Interferon-induced very large GTPase 1</fullName>
    </submittedName>
</protein>
<dbReference type="CTD" id="100001880"/>
<dbReference type="PANTHER" id="PTHR14819:SF9">
    <property type="entry name" value="UP-REGULATOR OF CELL PROLIFERATION-LIKE"/>
    <property type="match status" value="1"/>
</dbReference>
<gene>
    <name evidence="3" type="primary">gvin1l2</name>
</gene>
<proteinExistence type="predicted"/>
<dbReference type="RefSeq" id="XP_029302642.1">
    <property type="nucleotide sequence ID" value="XM_029446782.1"/>
</dbReference>
<dbReference type="Proteomes" id="UP000504630">
    <property type="component" value="Chromosome 13"/>
</dbReference>
<dbReference type="KEGG" id="cgob:115017996"/>
<evidence type="ECO:0000313" key="3">
    <source>
        <dbReference type="RefSeq" id="XP_029302642.1"/>
    </source>
</evidence>
<accession>A0A6J2QZP2</accession>
<evidence type="ECO:0000259" key="1">
    <source>
        <dbReference type="Pfam" id="PF25974"/>
    </source>
</evidence>
<dbReference type="OrthoDB" id="1597724at2759"/>
<dbReference type="InterPro" id="IPR058641">
    <property type="entry name" value="GVIN1_dom"/>
</dbReference>
<dbReference type="GeneID" id="115017996"/>
<feature type="domain" description="Interferon-induced very large GTPase 1" evidence="1">
    <location>
        <begin position="101"/>
        <end position="218"/>
    </location>
</feature>
<organism evidence="2 3">
    <name type="scientific">Cottoperca gobio</name>
    <name type="common">Frogmouth</name>
    <name type="synonym">Aphritis gobio</name>
    <dbReference type="NCBI Taxonomy" id="56716"/>
    <lineage>
        <taxon>Eukaryota</taxon>
        <taxon>Metazoa</taxon>
        <taxon>Chordata</taxon>
        <taxon>Craniata</taxon>
        <taxon>Vertebrata</taxon>
        <taxon>Euteleostomi</taxon>
        <taxon>Actinopterygii</taxon>
        <taxon>Neopterygii</taxon>
        <taxon>Teleostei</taxon>
        <taxon>Neoteleostei</taxon>
        <taxon>Acanthomorphata</taxon>
        <taxon>Eupercaria</taxon>
        <taxon>Perciformes</taxon>
        <taxon>Notothenioidei</taxon>
        <taxon>Bovichtidae</taxon>
        <taxon>Cottoperca</taxon>
    </lineage>
</organism>
<dbReference type="PANTHER" id="PTHR14819">
    <property type="entry name" value="GTP-BINDING"/>
    <property type="match status" value="1"/>
</dbReference>
<dbReference type="AlphaFoldDB" id="A0A6J2QZP2"/>
<reference evidence="3" key="1">
    <citation type="submission" date="2025-08" db="UniProtKB">
        <authorList>
            <consortium name="RefSeq"/>
        </authorList>
    </citation>
    <scope>IDENTIFICATION</scope>
</reference>
<dbReference type="InParanoid" id="A0A6J2QZP2"/>
<dbReference type="InterPro" id="IPR052986">
    <property type="entry name" value="VLIG_GTPase"/>
</dbReference>
<dbReference type="Pfam" id="PF25974">
    <property type="entry name" value="URGCP_9th"/>
    <property type="match status" value="1"/>
</dbReference>
<sequence>MVQNETGDRGTNNTDNHYAKTTSCITCVKGPWYNMSLSEPIDTQYSKTVLKLKQNLFGALKKCAAKSETTGLPEFMSRLCAVWDAVKAESFSISLQNTDIALAFSLLCTELYQWEGSFLEHMESWLKGATKKIFDTKAKALDPAIQNGLLSELKDEAREEVKTEVDKLRSKVESYLMKDNVLKMNTFKPILMSNMDNLQEQVTKEMVQRLGTVNESHCFSTQLERFDTVLEKEQESKLHALVENSKSTKVLLQDTELEEAFEGEWSKILSNFDFRSSETDDITARVTDILKNNLINCGLQKHMKKLEYISQNQKSSFQVNDEHFGYRSRLKHMFEDNNRLQRLEAQQVACNIIEGYNQFVADTSSLPADFSDSYITKLLENVEKALKEKPMEIRSAFEVDLKVYLCSAACQDFQKLHDRYAKDSELLKNITATKSTYMAKFIYQFRKRDQCQRVAQAFTSMVIRPTVLDYIYRPLGMQIVKSIQDKAQQYQSPHAFHQSLLEELVKEDHFESFLEYLLNYDNFRVKKIQETVVDHLSESTNLDKWRQQRLGEIVGKIAAAVSQTAEGTNGVLSDTKPLLERVCLILERDGDVDVRARASLDRPFFSITTEWDRFVTCLMELLAAMRLELAQEFSQNVEITQLLQCLPIQPQDALFNRVKGCDQQCPICRAPCELQEIGHKVHKALFHRPKDMLPHDSGSLCCIRNPETMTEGNPDMSKDTQDMSVACRGLHYLYPDWSISSEDPDSQMPSAYWRYVLARFNERFAKEYEQEPSKIPEEWKEITEEEALYSLKEALLTGQC</sequence>
<name>A0A6J2QZP2_COTGO</name>
<evidence type="ECO:0000313" key="2">
    <source>
        <dbReference type="Proteomes" id="UP000504630"/>
    </source>
</evidence>